<sequence>MKPAKKIATGIAALGLIFSLNSNAQNTANDNRVAFNYASGKSKVEAAKEQIINSPVIFAGTAGDAVLASDNKRMSIHIIGRNEGKMSAEEYAKVLANAFADRKFTDKPMYITVTYESGDVPGNTVAAIFMDGVRYKTKEGYNLFTPEQIGGAGAIQTLGNIFVEKHGDKNVLKEGISPTLIVGLD</sequence>
<name>A0A0L8APJ6_9BACT</name>
<dbReference type="Proteomes" id="UP000036908">
    <property type="component" value="Unassembled WGS sequence"/>
</dbReference>
<protein>
    <submittedName>
        <fullName evidence="2">Uncharacterized protein</fullName>
    </submittedName>
</protein>
<proteinExistence type="predicted"/>
<feature type="signal peptide" evidence="1">
    <location>
        <begin position="1"/>
        <end position="24"/>
    </location>
</feature>
<gene>
    <name evidence="2" type="ORF">OB69_04025</name>
</gene>
<evidence type="ECO:0000313" key="2">
    <source>
        <dbReference type="EMBL" id="KOF04156.1"/>
    </source>
</evidence>
<accession>A0A0L8APJ6</accession>
<dbReference type="PATRIC" id="fig|1566026.4.peg.2576"/>
<dbReference type="AlphaFoldDB" id="A0A0L8APJ6"/>
<dbReference type="OrthoDB" id="9990491at2"/>
<dbReference type="RefSeq" id="WP_053222394.1">
    <property type="nucleotide sequence ID" value="NZ_JSVA01000004.1"/>
</dbReference>
<evidence type="ECO:0000256" key="1">
    <source>
        <dbReference type="SAM" id="SignalP"/>
    </source>
</evidence>
<dbReference type="EMBL" id="JSVA01000004">
    <property type="protein sequence ID" value="KOF04156.1"/>
    <property type="molecule type" value="Genomic_DNA"/>
</dbReference>
<feature type="chain" id="PRO_5005580296" evidence="1">
    <location>
        <begin position="25"/>
        <end position="185"/>
    </location>
</feature>
<organism evidence="2 3">
    <name type="scientific">Roseivirga seohaensis subsp. aquiponti</name>
    <dbReference type="NCBI Taxonomy" id="1566026"/>
    <lineage>
        <taxon>Bacteria</taxon>
        <taxon>Pseudomonadati</taxon>
        <taxon>Bacteroidota</taxon>
        <taxon>Cytophagia</taxon>
        <taxon>Cytophagales</taxon>
        <taxon>Roseivirgaceae</taxon>
        <taxon>Roseivirga</taxon>
    </lineage>
</organism>
<keyword evidence="1" id="KW-0732">Signal</keyword>
<reference evidence="3" key="1">
    <citation type="submission" date="2014-11" db="EMBL/GenBank/DDBJ databases">
        <title>Genome sequencing of Roseivirga sp. D-25.</title>
        <authorList>
            <person name="Selvaratnam C."/>
            <person name="Thevarajoo S."/>
            <person name="Goh K.M."/>
            <person name="Eee R."/>
            <person name="Chan K.-G."/>
            <person name="Chong C.S."/>
        </authorList>
    </citation>
    <scope>NUCLEOTIDE SEQUENCE [LARGE SCALE GENOMIC DNA]</scope>
    <source>
        <strain evidence="3">D-25</strain>
    </source>
</reference>
<evidence type="ECO:0000313" key="3">
    <source>
        <dbReference type="Proteomes" id="UP000036908"/>
    </source>
</evidence>
<comment type="caution">
    <text evidence="2">The sequence shown here is derived from an EMBL/GenBank/DDBJ whole genome shotgun (WGS) entry which is preliminary data.</text>
</comment>
<keyword evidence="3" id="KW-1185">Reference proteome</keyword>